<dbReference type="CDD" id="cd09084">
    <property type="entry name" value="EEP-2"/>
    <property type="match status" value="1"/>
</dbReference>
<evidence type="ECO:0000313" key="4">
    <source>
        <dbReference type="Proteomes" id="UP000233435"/>
    </source>
</evidence>
<keyword evidence="1" id="KW-1133">Transmembrane helix</keyword>
<dbReference type="Gene3D" id="3.60.10.10">
    <property type="entry name" value="Endonuclease/exonuclease/phosphatase"/>
    <property type="match status" value="1"/>
</dbReference>
<dbReference type="SUPFAM" id="SSF56219">
    <property type="entry name" value="DNase I-like"/>
    <property type="match status" value="1"/>
</dbReference>
<dbReference type="OrthoDB" id="635146at2"/>
<feature type="transmembrane region" description="Helical" evidence="1">
    <location>
        <begin position="68"/>
        <end position="86"/>
    </location>
</feature>
<dbReference type="Pfam" id="PF03372">
    <property type="entry name" value="Exo_endo_phos"/>
    <property type="match status" value="1"/>
</dbReference>
<gene>
    <name evidence="3" type="ORF">CSW08_11590</name>
</gene>
<evidence type="ECO:0000313" key="3">
    <source>
        <dbReference type="EMBL" id="PKQ44753.1"/>
    </source>
</evidence>
<reference evidence="3 4" key="1">
    <citation type="submission" date="2017-12" db="EMBL/GenBank/DDBJ databases">
        <title>Confluentibacter flavum sp. nov., isolated from the saline lake.</title>
        <authorList>
            <person name="Yu L."/>
        </authorList>
    </citation>
    <scope>NUCLEOTIDE SEQUENCE [LARGE SCALE GENOMIC DNA]</scope>
    <source>
        <strain evidence="3 4">3B</strain>
    </source>
</reference>
<evidence type="ECO:0000259" key="2">
    <source>
        <dbReference type="Pfam" id="PF03372"/>
    </source>
</evidence>
<dbReference type="GO" id="GO:0004519">
    <property type="term" value="F:endonuclease activity"/>
    <property type="evidence" value="ECO:0007669"/>
    <property type="project" value="UniProtKB-KW"/>
</dbReference>
<dbReference type="Proteomes" id="UP000233435">
    <property type="component" value="Unassembled WGS sequence"/>
</dbReference>
<sequence>MRKLSLIDKIIFVLNIIGATLLLLSYILPYLPPKAFFVFSVLSLGVSVLMIINVLFFMYWLFKLKKQLILSLVILLIGYITYGSLYKFSSSKNIGHVNNIKVMNYNVRLFNLYEWIPEDNIDIKILDFIKKESPDILNIQDYHPNPDVDFSFFKYKYEKLSGKKLKSGQVIFSQYPIIHSGSLEFPNTANNAIFADVVKGKDTIRIYNIHLQSLKIDTNVEKLKQENTSHLFNRVGSTFRMQQSQTELFLAHKEKCKYKMIISGDFNNTAYSYVYRCIKGDLNDTFIEAGNGFGRTYDFRFFPVRIDFMFADDAFAVNGFKTYNEHYSDHYPIMTKLSLED</sequence>
<protein>
    <submittedName>
        <fullName evidence="3">Endonuclease</fullName>
    </submittedName>
</protein>
<feature type="transmembrane region" description="Helical" evidence="1">
    <location>
        <begin position="37"/>
        <end position="61"/>
    </location>
</feature>
<accession>A0A2N3HIM1</accession>
<keyword evidence="3" id="KW-0540">Nuclease</keyword>
<evidence type="ECO:0000256" key="1">
    <source>
        <dbReference type="SAM" id="Phobius"/>
    </source>
</evidence>
<keyword evidence="1" id="KW-0812">Transmembrane</keyword>
<keyword evidence="3" id="KW-0378">Hydrolase</keyword>
<dbReference type="EMBL" id="PJEO01000042">
    <property type="protein sequence ID" value="PKQ44753.1"/>
    <property type="molecule type" value="Genomic_DNA"/>
</dbReference>
<dbReference type="AlphaFoldDB" id="A0A2N3HIM1"/>
<feature type="domain" description="Endonuclease/exonuclease/phosphatase" evidence="2">
    <location>
        <begin position="104"/>
        <end position="330"/>
    </location>
</feature>
<keyword evidence="3" id="KW-0255">Endonuclease</keyword>
<comment type="caution">
    <text evidence="3">The sequence shown here is derived from an EMBL/GenBank/DDBJ whole genome shotgun (WGS) entry which is preliminary data.</text>
</comment>
<proteinExistence type="predicted"/>
<name>A0A2N3HIM1_9FLAO</name>
<organism evidence="3 4">
    <name type="scientific">Confluentibacter flavum</name>
    <dbReference type="NCBI Taxonomy" id="1909700"/>
    <lineage>
        <taxon>Bacteria</taxon>
        <taxon>Pseudomonadati</taxon>
        <taxon>Bacteroidota</taxon>
        <taxon>Flavobacteriia</taxon>
        <taxon>Flavobacteriales</taxon>
        <taxon>Flavobacteriaceae</taxon>
        <taxon>Confluentibacter</taxon>
    </lineage>
</organism>
<dbReference type="InterPro" id="IPR005135">
    <property type="entry name" value="Endo/exonuclease/phosphatase"/>
</dbReference>
<feature type="transmembrane region" description="Helical" evidence="1">
    <location>
        <begin position="12"/>
        <end position="31"/>
    </location>
</feature>
<dbReference type="InterPro" id="IPR036691">
    <property type="entry name" value="Endo/exonu/phosph_ase_sf"/>
</dbReference>
<dbReference type="RefSeq" id="WP_106660047.1">
    <property type="nucleotide sequence ID" value="NZ_PJEO01000042.1"/>
</dbReference>
<keyword evidence="4" id="KW-1185">Reference proteome</keyword>
<keyword evidence="1" id="KW-0472">Membrane</keyword>